<dbReference type="InterPro" id="IPR005147">
    <property type="entry name" value="tRNA_synthase_B5-dom"/>
</dbReference>
<dbReference type="PROSITE" id="PS51447">
    <property type="entry name" value="FDX_ACB"/>
    <property type="match status" value="1"/>
</dbReference>
<keyword evidence="7 15" id="KW-0479">Metal-binding</keyword>
<proteinExistence type="inferred from homology"/>
<evidence type="ECO:0000256" key="14">
    <source>
        <dbReference type="ARBA" id="ARBA00049255"/>
    </source>
</evidence>
<comment type="catalytic activity">
    <reaction evidence="14 15">
        <text>tRNA(Phe) + L-phenylalanine + ATP = L-phenylalanyl-tRNA(Phe) + AMP + diphosphate + H(+)</text>
        <dbReference type="Rhea" id="RHEA:19413"/>
        <dbReference type="Rhea" id="RHEA-COMP:9668"/>
        <dbReference type="Rhea" id="RHEA-COMP:9699"/>
        <dbReference type="ChEBI" id="CHEBI:15378"/>
        <dbReference type="ChEBI" id="CHEBI:30616"/>
        <dbReference type="ChEBI" id="CHEBI:33019"/>
        <dbReference type="ChEBI" id="CHEBI:58095"/>
        <dbReference type="ChEBI" id="CHEBI:78442"/>
        <dbReference type="ChEBI" id="CHEBI:78531"/>
        <dbReference type="ChEBI" id="CHEBI:456215"/>
        <dbReference type="EC" id="6.1.1.20"/>
    </reaction>
</comment>
<comment type="subcellular location">
    <subcellularLocation>
        <location evidence="1 15">Cytoplasm</location>
    </subcellularLocation>
</comment>
<keyword evidence="9 15" id="KW-0067">ATP-binding</keyword>
<dbReference type="SMART" id="SM00873">
    <property type="entry name" value="B3_4"/>
    <property type="match status" value="1"/>
</dbReference>
<dbReference type="InterPro" id="IPR002547">
    <property type="entry name" value="tRNA-bd_dom"/>
</dbReference>
<dbReference type="InterPro" id="IPR041616">
    <property type="entry name" value="PheRS_beta_core"/>
</dbReference>
<keyword evidence="10 15" id="KW-0460">Magnesium</keyword>
<dbReference type="InterPro" id="IPR005121">
    <property type="entry name" value="Fdx_antiC-bd"/>
</dbReference>
<sequence length="794" mass="85981">MKVSENWLREWVNPSISSDDLVAQITLAGLEVDEVLPVASAFSGVVVGEIISAEPHPNADKLQVCQVSDGIEAFQVVCGAPNARAGIKIPFAKIGAVLGADFKIKKAKLRQVESFGMLCSASELGLSDDHDGIMELPSSAKVGEDFRAFLGLDDQIIDVDLTPNRSDCLSVAGLAREVGVLNKTDVTPVNVIPAQVVIDDTFSVRVDAADACPRYLGRVVRGVDVSAQTPLWMVEKLRRSGIRSIDPIVDITNFVMLELGQPMHAFDLANLSGSVVVRMATAGEKITLLDGQDIALREDTLLIADEKAPLAIAGVMGGKGSGVNEETKDIFLESAFFTPLALAGKARSYGLHTDSSHRFERGVDATLQERAIERATALVVEIAGGQVGPITHAVNEASLPEAAVVTLRRKKLDQYLAMSIDKDLVTDILTRLGLEMIEVTDESWLTKAPSHRFDIAIEADLIEEVARIYGYDNLPSSMPQAAVNFTPLSETKAQIQVLRSILVSQGYQEAVTYSFIDPVLSKQFLPEIEPVPLANPISADMGVMRPSLVPGLVKAYLHNQNRQQSRVRLFETGRRFIGSVDALDKLDQQQQISGLIAGSRDAEAWYHNSEKVDFYDLKAHVEALFALNDGGKPSYEPSNCVFLHPGRSADIFVEGKFVGVMGGLHPQLSKELGVNQPLYVFDIALSAVLQASLPEYKAVSKFPEVRRDLALLVDRAVAVSELEKVILSSAGDALKSVLVFDVYQGQGIDETKKSVALGLTWQHPSHTLSDEEVNNSVEQTVAALFDQLGAVVRG</sequence>
<accession>A0ABV0KX11</accession>
<dbReference type="InterPro" id="IPR005146">
    <property type="entry name" value="B3/B4_tRNA-bd"/>
</dbReference>
<dbReference type="SUPFAM" id="SSF56037">
    <property type="entry name" value="PheT/TilS domain"/>
    <property type="match status" value="1"/>
</dbReference>
<evidence type="ECO:0000256" key="9">
    <source>
        <dbReference type="ARBA" id="ARBA00022840"/>
    </source>
</evidence>
<feature type="domain" description="TRNA-binding" evidence="17">
    <location>
        <begin position="39"/>
        <end position="147"/>
    </location>
</feature>
<dbReference type="InterPro" id="IPR045864">
    <property type="entry name" value="aa-tRNA-synth_II/BPL/LPL"/>
</dbReference>
<evidence type="ECO:0000256" key="13">
    <source>
        <dbReference type="ARBA" id="ARBA00023146"/>
    </source>
</evidence>
<dbReference type="Gene3D" id="3.30.70.380">
    <property type="entry name" value="Ferrodoxin-fold anticodon-binding domain"/>
    <property type="match status" value="1"/>
</dbReference>
<dbReference type="CDD" id="cd00769">
    <property type="entry name" value="PheRS_beta_core"/>
    <property type="match status" value="1"/>
</dbReference>
<evidence type="ECO:0000256" key="16">
    <source>
        <dbReference type="PROSITE-ProRule" id="PRU00209"/>
    </source>
</evidence>
<evidence type="ECO:0000256" key="8">
    <source>
        <dbReference type="ARBA" id="ARBA00022741"/>
    </source>
</evidence>
<dbReference type="Gene3D" id="3.30.930.10">
    <property type="entry name" value="Bira Bifunctional Protein, Domain 2"/>
    <property type="match status" value="1"/>
</dbReference>
<feature type="binding site" evidence="15">
    <location>
        <position position="460"/>
    </location>
    <ligand>
        <name>Mg(2+)</name>
        <dbReference type="ChEBI" id="CHEBI:18420"/>
        <note>shared with alpha subunit</note>
    </ligand>
</feature>
<dbReference type="PROSITE" id="PS51483">
    <property type="entry name" value="B5"/>
    <property type="match status" value="1"/>
</dbReference>
<dbReference type="PANTHER" id="PTHR10947:SF0">
    <property type="entry name" value="PHENYLALANINE--TRNA LIGASE BETA SUBUNIT"/>
    <property type="match status" value="1"/>
</dbReference>
<evidence type="ECO:0000259" key="18">
    <source>
        <dbReference type="PROSITE" id="PS51447"/>
    </source>
</evidence>
<keyword evidence="21" id="KW-1185">Reference proteome</keyword>
<feature type="domain" description="FDX-ACB" evidence="18">
    <location>
        <begin position="700"/>
        <end position="793"/>
    </location>
</feature>
<dbReference type="Pfam" id="PF03484">
    <property type="entry name" value="B5"/>
    <property type="match status" value="1"/>
</dbReference>
<dbReference type="NCBIfam" id="NF045760">
    <property type="entry name" value="YtpR"/>
    <property type="match status" value="1"/>
</dbReference>
<dbReference type="Gene3D" id="3.30.56.10">
    <property type="match status" value="2"/>
</dbReference>
<dbReference type="InterPro" id="IPR033714">
    <property type="entry name" value="tRNA_bind_bactPheRS"/>
</dbReference>
<comment type="caution">
    <text evidence="20">The sequence shown here is derived from an EMBL/GenBank/DDBJ whole genome shotgun (WGS) entry which is preliminary data.</text>
</comment>
<comment type="subunit">
    <text evidence="3 15">Tetramer of two alpha and two beta subunits.</text>
</comment>
<keyword evidence="12 15" id="KW-0648">Protein biosynthesis</keyword>
<evidence type="ECO:0000256" key="12">
    <source>
        <dbReference type="ARBA" id="ARBA00022917"/>
    </source>
</evidence>
<evidence type="ECO:0000259" key="19">
    <source>
        <dbReference type="PROSITE" id="PS51483"/>
    </source>
</evidence>
<evidence type="ECO:0000256" key="1">
    <source>
        <dbReference type="ARBA" id="ARBA00004496"/>
    </source>
</evidence>
<evidence type="ECO:0000256" key="3">
    <source>
        <dbReference type="ARBA" id="ARBA00011209"/>
    </source>
</evidence>
<dbReference type="RefSeq" id="WP_348576235.1">
    <property type="nucleotide sequence ID" value="NZ_JBDYKN010000002.1"/>
</dbReference>
<dbReference type="Gene3D" id="2.40.50.140">
    <property type="entry name" value="Nucleic acid-binding proteins"/>
    <property type="match status" value="1"/>
</dbReference>
<keyword evidence="11 16" id="KW-0694">RNA-binding</keyword>
<dbReference type="PANTHER" id="PTHR10947">
    <property type="entry name" value="PHENYLALANYL-TRNA SYNTHETASE BETA CHAIN AND LEUCINE-RICH REPEAT-CONTAINING PROTEIN 47"/>
    <property type="match status" value="1"/>
</dbReference>
<reference evidence="20 21" key="1">
    <citation type="submission" date="2024-05" db="EMBL/GenBank/DDBJ databases">
        <authorList>
            <person name="Busch G.E."/>
            <person name="Sharma I."/>
        </authorList>
    </citation>
    <scope>NUCLEOTIDE SEQUENCE [LARGE SCALE GENOMIC DNA]</scope>
    <source>
        <strain evidence="20 21">23GB23</strain>
    </source>
</reference>
<dbReference type="HAMAP" id="MF_00283">
    <property type="entry name" value="Phe_tRNA_synth_beta1"/>
    <property type="match status" value="1"/>
</dbReference>
<evidence type="ECO:0000256" key="15">
    <source>
        <dbReference type="HAMAP-Rule" id="MF_00283"/>
    </source>
</evidence>
<gene>
    <name evidence="15 20" type="primary">pheT</name>
    <name evidence="20" type="ORF">ABKW32_04500</name>
</gene>
<dbReference type="Proteomes" id="UP001471651">
    <property type="component" value="Unassembled WGS sequence"/>
</dbReference>
<dbReference type="InterPro" id="IPR012340">
    <property type="entry name" value="NA-bd_OB-fold"/>
</dbReference>
<evidence type="ECO:0000313" key="21">
    <source>
        <dbReference type="Proteomes" id="UP001471651"/>
    </source>
</evidence>
<keyword evidence="6 15" id="KW-0436">Ligase</keyword>
<dbReference type="PROSITE" id="PS50886">
    <property type="entry name" value="TRBD"/>
    <property type="match status" value="1"/>
</dbReference>
<keyword evidence="8 15" id="KW-0547">Nucleotide-binding</keyword>
<feature type="domain" description="B5" evidence="19">
    <location>
        <begin position="400"/>
        <end position="476"/>
    </location>
</feature>
<evidence type="ECO:0000256" key="10">
    <source>
        <dbReference type="ARBA" id="ARBA00022842"/>
    </source>
</evidence>
<dbReference type="EMBL" id="JBDYKN010000002">
    <property type="protein sequence ID" value="MEP7728698.1"/>
    <property type="molecule type" value="Genomic_DNA"/>
</dbReference>
<dbReference type="Gene3D" id="3.50.40.10">
    <property type="entry name" value="Phenylalanyl-trna Synthetase, Chain B, domain 3"/>
    <property type="match status" value="1"/>
</dbReference>
<dbReference type="Pfam" id="PF17759">
    <property type="entry name" value="tRNA_synthFbeta"/>
    <property type="match status" value="1"/>
</dbReference>
<dbReference type="InterPro" id="IPR020825">
    <property type="entry name" value="Phe-tRNA_synthase-like_B3/B4"/>
</dbReference>
<dbReference type="CDD" id="cd02796">
    <property type="entry name" value="tRNA_bind_bactPheRS"/>
    <property type="match status" value="1"/>
</dbReference>
<dbReference type="Pfam" id="PF01588">
    <property type="entry name" value="tRNA_bind"/>
    <property type="match status" value="1"/>
</dbReference>
<comment type="similarity">
    <text evidence="2 15">Belongs to the phenylalanyl-tRNA synthetase beta subunit family. Type 1 subfamily.</text>
</comment>
<dbReference type="InterPro" id="IPR004532">
    <property type="entry name" value="Phe-tRNA-ligase_IIc_bsu_bact"/>
</dbReference>
<evidence type="ECO:0000256" key="2">
    <source>
        <dbReference type="ARBA" id="ARBA00008653"/>
    </source>
</evidence>
<evidence type="ECO:0000259" key="17">
    <source>
        <dbReference type="PROSITE" id="PS50886"/>
    </source>
</evidence>
<keyword evidence="5 16" id="KW-0820">tRNA-binding</keyword>
<evidence type="ECO:0000313" key="20">
    <source>
        <dbReference type="EMBL" id="MEP7728698.1"/>
    </source>
</evidence>
<dbReference type="SUPFAM" id="SSF55681">
    <property type="entry name" value="Class II aaRS and biotin synthetases"/>
    <property type="match status" value="1"/>
</dbReference>
<dbReference type="InterPro" id="IPR045060">
    <property type="entry name" value="Phe-tRNA-ligase_IIc_bsu"/>
</dbReference>
<dbReference type="NCBIfam" id="TIGR00472">
    <property type="entry name" value="pheT_bact"/>
    <property type="match status" value="1"/>
</dbReference>
<name>A0ABV0KX11_9GAMM</name>
<feature type="binding site" evidence="15">
    <location>
        <position position="454"/>
    </location>
    <ligand>
        <name>Mg(2+)</name>
        <dbReference type="ChEBI" id="CHEBI:18420"/>
        <note>shared with alpha subunit</note>
    </ligand>
</feature>
<comment type="cofactor">
    <cofactor evidence="15">
        <name>Mg(2+)</name>
        <dbReference type="ChEBI" id="CHEBI:18420"/>
    </cofactor>
    <text evidence="15">Binds 2 magnesium ions per tetramer.</text>
</comment>
<evidence type="ECO:0000256" key="7">
    <source>
        <dbReference type="ARBA" id="ARBA00022723"/>
    </source>
</evidence>
<feature type="binding site" evidence="15">
    <location>
        <position position="463"/>
    </location>
    <ligand>
        <name>Mg(2+)</name>
        <dbReference type="ChEBI" id="CHEBI:18420"/>
        <note>shared with alpha subunit</note>
    </ligand>
</feature>
<dbReference type="SUPFAM" id="SSF50249">
    <property type="entry name" value="Nucleic acid-binding proteins"/>
    <property type="match status" value="1"/>
</dbReference>
<dbReference type="GO" id="GO:0004826">
    <property type="term" value="F:phenylalanine-tRNA ligase activity"/>
    <property type="evidence" value="ECO:0007669"/>
    <property type="project" value="UniProtKB-EC"/>
</dbReference>
<dbReference type="InterPro" id="IPR009061">
    <property type="entry name" value="DNA-bd_dom_put_sf"/>
</dbReference>
<dbReference type="SMART" id="SM00874">
    <property type="entry name" value="B5"/>
    <property type="match status" value="1"/>
</dbReference>
<organism evidence="20 21">
    <name type="scientific">Marinomonas primoryensis</name>
    <dbReference type="NCBI Taxonomy" id="178399"/>
    <lineage>
        <taxon>Bacteria</taxon>
        <taxon>Pseudomonadati</taxon>
        <taxon>Pseudomonadota</taxon>
        <taxon>Gammaproteobacteria</taxon>
        <taxon>Oceanospirillales</taxon>
        <taxon>Oceanospirillaceae</taxon>
        <taxon>Marinomonas</taxon>
    </lineage>
</organism>
<protein>
    <recommendedName>
        <fullName evidence="15">Phenylalanine--tRNA ligase beta subunit</fullName>
        <ecNumber evidence="15">6.1.1.20</ecNumber>
    </recommendedName>
    <alternativeName>
        <fullName evidence="15">Phenylalanyl-tRNA synthetase beta subunit</fullName>
        <shortName evidence="15">PheRS</shortName>
    </alternativeName>
</protein>
<evidence type="ECO:0000256" key="6">
    <source>
        <dbReference type="ARBA" id="ARBA00022598"/>
    </source>
</evidence>
<evidence type="ECO:0000256" key="5">
    <source>
        <dbReference type="ARBA" id="ARBA00022555"/>
    </source>
</evidence>
<dbReference type="SUPFAM" id="SSF46955">
    <property type="entry name" value="Putative DNA-binding domain"/>
    <property type="match status" value="1"/>
</dbReference>
<evidence type="ECO:0000256" key="11">
    <source>
        <dbReference type="ARBA" id="ARBA00022884"/>
    </source>
</evidence>
<dbReference type="SMART" id="SM00896">
    <property type="entry name" value="FDX-ACB"/>
    <property type="match status" value="1"/>
</dbReference>
<feature type="binding site" evidence="15">
    <location>
        <position position="464"/>
    </location>
    <ligand>
        <name>Mg(2+)</name>
        <dbReference type="ChEBI" id="CHEBI:18420"/>
        <note>shared with alpha subunit</note>
    </ligand>
</feature>
<keyword evidence="4 15" id="KW-0963">Cytoplasm</keyword>
<dbReference type="InterPro" id="IPR036690">
    <property type="entry name" value="Fdx_antiC-bd_sf"/>
</dbReference>
<dbReference type="Pfam" id="PF03483">
    <property type="entry name" value="B3_4"/>
    <property type="match status" value="1"/>
</dbReference>
<dbReference type="EC" id="6.1.1.20" evidence="15"/>
<dbReference type="Pfam" id="PF03147">
    <property type="entry name" value="FDX-ACB"/>
    <property type="match status" value="1"/>
</dbReference>
<evidence type="ECO:0000256" key="4">
    <source>
        <dbReference type="ARBA" id="ARBA00022490"/>
    </source>
</evidence>
<dbReference type="SUPFAM" id="SSF54991">
    <property type="entry name" value="Anticodon-binding domain of PheRS"/>
    <property type="match status" value="1"/>
</dbReference>
<keyword evidence="13 15" id="KW-0030">Aminoacyl-tRNA synthetase</keyword>